<reference evidence="1 2" key="1">
    <citation type="journal article" date="2016" name="Nat. Commun.">
        <title>Thousands of microbial genomes shed light on interconnected biogeochemical processes in an aquifer system.</title>
        <authorList>
            <person name="Anantharaman K."/>
            <person name="Brown C.T."/>
            <person name="Hug L.A."/>
            <person name="Sharon I."/>
            <person name="Castelle C.J."/>
            <person name="Probst A.J."/>
            <person name="Thomas B.C."/>
            <person name="Singh A."/>
            <person name="Wilkins M.J."/>
            <person name="Karaoz U."/>
            <person name="Brodie E.L."/>
            <person name="Williams K.H."/>
            <person name="Hubbard S.S."/>
            <person name="Banfield J.F."/>
        </authorList>
    </citation>
    <scope>NUCLEOTIDE SEQUENCE [LARGE SCALE GENOMIC DNA]</scope>
</reference>
<name>A0A1F6GG11_9PROT</name>
<sequence length="59" mass="6351">MYVETSGGRLKLLRLDSKTPKGSVDPGGLAPGQRVKVAYKKIFNHLMAISPLLSGPEVK</sequence>
<gene>
    <name evidence="1" type="ORF">A2527_03045</name>
</gene>
<accession>A0A1F6GG11</accession>
<comment type="caution">
    <text evidence="1">The sequence shown here is derived from an EMBL/GenBank/DDBJ whole genome shotgun (WGS) entry which is preliminary data.</text>
</comment>
<evidence type="ECO:0000313" key="2">
    <source>
        <dbReference type="Proteomes" id="UP000178449"/>
    </source>
</evidence>
<protein>
    <submittedName>
        <fullName evidence="1">Uncharacterized protein</fullName>
    </submittedName>
</protein>
<dbReference type="AlphaFoldDB" id="A0A1F6GG11"/>
<dbReference type="STRING" id="1817772.A2527_03045"/>
<proteinExistence type="predicted"/>
<dbReference type="Proteomes" id="UP000178449">
    <property type="component" value="Unassembled WGS sequence"/>
</dbReference>
<evidence type="ECO:0000313" key="1">
    <source>
        <dbReference type="EMBL" id="OGG97049.1"/>
    </source>
</evidence>
<dbReference type="EMBL" id="MFNE01000006">
    <property type="protein sequence ID" value="OGG97049.1"/>
    <property type="molecule type" value="Genomic_DNA"/>
</dbReference>
<organism evidence="1 2">
    <name type="scientific">Candidatus Lambdaproteobacteria bacterium RIFOXYD2_FULL_50_16</name>
    <dbReference type="NCBI Taxonomy" id="1817772"/>
    <lineage>
        <taxon>Bacteria</taxon>
        <taxon>Pseudomonadati</taxon>
        <taxon>Pseudomonadota</taxon>
        <taxon>Candidatus Lambdaproteobacteria</taxon>
    </lineage>
</organism>